<dbReference type="Gene3D" id="3.40.50.410">
    <property type="entry name" value="von Willebrand factor, type A domain"/>
    <property type="match status" value="1"/>
</dbReference>
<comment type="caution">
    <text evidence="10">The sequence shown here is derived from an EMBL/GenBank/DDBJ whole genome shotgun (WGS) entry which is preliminary data.</text>
</comment>
<dbReference type="Proteomes" id="UP000054937">
    <property type="component" value="Unassembled WGS sequence"/>
</dbReference>
<dbReference type="GO" id="GO:0005524">
    <property type="term" value="F:ATP binding"/>
    <property type="evidence" value="ECO:0007669"/>
    <property type="project" value="UniProtKB-KW"/>
</dbReference>
<reference evidence="10 11" key="1">
    <citation type="journal article" date="2015" name="Sci. Rep.">
        <title>Genome of the facultative scuticociliatosis pathogen Pseudocohnilembus persalinus provides insight into its virulence through horizontal gene transfer.</title>
        <authorList>
            <person name="Xiong J."/>
            <person name="Wang G."/>
            <person name="Cheng J."/>
            <person name="Tian M."/>
            <person name="Pan X."/>
            <person name="Warren A."/>
            <person name="Jiang C."/>
            <person name="Yuan D."/>
            <person name="Miao W."/>
        </authorList>
    </citation>
    <scope>NUCLEOTIDE SEQUENCE [LARGE SCALE GENOMIC DNA]</scope>
    <source>
        <strain evidence="10">36N120E</strain>
    </source>
</reference>
<dbReference type="InterPro" id="IPR000608">
    <property type="entry name" value="UBC"/>
</dbReference>
<dbReference type="EMBL" id="LDAU01000182">
    <property type="protein sequence ID" value="KRX00755.1"/>
    <property type="molecule type" value="Genomic_DNA"/>
</dbReference>
<evidence type="ECO:0000256" key="2">
    <source>
        <dbReference type="ARBA" id="ARBA00022679"/>
    </source>
</evidence>
<feature type="active site" description="Glycyl thioester intermediate" evidence="6">
    <location>
        <position position="516"/>
    </location>
</feature>
<accession>A0A0V0QF02</accession>
<keyword evidence="7" id="KW-0175">Coiled coil</keyword>
<dbReference type="PROSITE" id="PS00183">
    <property type="entry name" value="UBC_1"/>
    <property type="match status" value="1"/>
</dbReference>
<dbReference type="SMART" id="SM00212">
    <property type="entry name" value="UBCc"/>
    <property type="match status" value="1"/>
</dbReference>
<keyword evidence="4" id="KW-0833">Ubl conjugation pathway</keyword>
<feature type="domain" description="UBC core" evidence="9">
    <location>
        <begin position="432"/>
        <end position="580"/>
    </location>
</feature>
<feature type="region of interest" description="Disordered" evidence="8">
    <location>
        <begin position="409"/>
        <end position="433"/>
    </location>
</feature>
<keyword evidence="3" id="KW-0547">Nucleotide-binding</keyword>
<dbReference type="SUPFAM" id="SSF54495">
    <property type="entry name" value="UBC-like"/>
    <property type="match status" value="1"/>
</dbReference>
<dbReference type="OrthoDB" id="10069349at2759"/>
<dbReference type="InParanoid" id="A0A0V0QF02"/>
<dbReference type="AlphaFoldDB" id="A0A0V0QF02"/>
<evidence type="ECO:0000256" key="8">
    <source>
        <dbReference type="SAM" id="MobiDB-lite"/>
    </source>
</evidence>
<sequence>MDSQDLSMKSVQSSQFSDIVQIQPVVVKAVYDQLKFKFSIKEEDSTFKQIKSLIVEKINNKQNSNLEIQDIQLQDDSDFEYEDEDKIRDHSDNLQLSVKVVGQKQQRQNNTEQIQNVKQVTEQQNQKQNQQLQQEEQKQNDDALQALKQDQELQKQQFQQSEPTEAIVVLYDVSGSMKCKFYGEDHLNRIGATNAFFSAFADKTLAFEFNHIVSLYCFDSKIQKLCDFIPDLDKFINLVDNVQSGGATRLYDTVHMAIQDLILIRQKYPNIICRILALTDGEDNQSTHLPLDLAKEIVKNNIIMDSFVVSDNCKGIKNMTHCSGGRCYQPKDINQGLKLFEIETIISAKSRGTDNLFDKEKIDNIDSLDLQQYDQQPFDTEGVEMEKPKEMQIQGMSAEEILKKVMELQKKQEEQSKKNPQQANTKQQSGGGVVKRIQKELQGIQQLGKEELIKFFPTSDIFTWKVLLIGPKGTTYNKGIYTLLVNFPQDYPFKPPKIQFMTKVYHCNVSSQGQLCLDILKDQWSPALTVEKVLRSILLLLENPNADDALDSTIASFYKDKDRQTEYKNTLLQETLKYADRGAEEVLQEIYGNQGKKQNVDVEYNKQLQEIQEWMIWARK</sequence>
<evidence type="ECO:0000256" key="1">
    <source>
        <dbReference type="ARBA" id="ARBA00012486"/>
    </source>
</evidence>
<protein>
    <recommendedName>
        <fullName evidence="1">E2 ubiquitin-conjugating enzyme</fullName>
        <ecNumber evidence="1">2.3.2.23</ecNumber>
    </recommendedName>
</protein>
<dbReference type="Pfam" id="PF00179">
    <property type="entry name" value="UQ_con"/>
    <property type="match status" value="1"/>
</dbReference>
<dbReference type="PROSITE" id="PS50127">
    <property type="entry name" value="UBC_2"/>
    <property type="match status" value="1"/>
</dbReference>
<dbReference type="PANTHER" id="PTHR24068">
    <property type="entry name" value="UBIQUITIN-CONJUGATING ENZYME E2"/>
    <property type="match status" value="1"/>
</dbReference>
<keyword evidence="5" id="KW-0067">ATP-binding</keyword>
<dbReference type="InterPro" id="IPR016135">
    <property type="entry name" value="UBQ-conjugating_enzyme/RWD"/>
</dbReference>
<evidence type="ECO:0000259" key="9">
    <source>
        <dbReference type="PROSITE" id="PS50127"/>
    </source>
</evidence>
<dbReference type="InterPro" id="IPR023313">
    <property type="entry name" value="UBQ-conjugating_AS"/>
</dbReference>
<dbReference type="CDD" id="cd00198">
    <property type="entry name" value="vWFA"/>
    <property type="match status" value="1"/>
</dbReference>
<dbReference type="GO" id="GO:0061631">
    <property type="term" value="F:ubiquitin conjugating enzyme activity"/>
    <property type="evidence" value="ECO:0007669"/>
    <property type="project" value="UniProtKB-EC"/>
</dbReference>
<proteinExistence type="predicted"/>
<dbReference type="FunFam" id="3.10.110.10:FF:000060">
    <property type="entry name" value="Ubiquitin conjugating enzyme (UbcB)"/>
    <property type="match status" value="1"/>
</dbReference>
<name>A0A0V0QF02_PSEPJ</name>
<keyword evidence="11" id="KW-1185">Reference proteome</keyword>
<evidence type="ECO:0000256" key="4">
    <source>
        <dbReference type="ARBA" id="ARBA00022786"/>
    </source>
</evidence>
<evidence type="ECO:0000256" key="7">
    <source>
        <dbReference type="SAM" id="Coils"/>
    </source>
</evidence>
<dbReference type="EC" id="2.3.2.23" evidence="1"/>
<dbReference type="OMA" id="GRCYCPQ"/>
<evidence type="ECO:0000256" key="5">
    <source>
        <dbReference type="ARBA" id="ARBA00022840"/>
    </source>
</evidence>
<keyword evidence="2" id="KW-0808">Transferase</keyword>
<evidence type="ECO:0000256" key="6">
    <source>
        <dbReference type="PROSITE-ProRule" id="PRU10133"/>
    </source>
</evidence>
<dbReference type="Gene3D" id="3.10.110.10">
    <property type="entry name" value="Ubiquitin Conjugating Enzyme"/>
    <property type="match status" value="1"/>
</dbReference>
<evidence type="ECO:0000313" key="11">
    <source>
        <dbReference type="Proteomes" id="UP000054937"/>
    </source>
</evidence>
<dbReference type="SUPFAM" id="SSF53300">
    <property type="entry name" value="vWA-like"/>
    <property type="match status" value="1"/>
</dbReference>
<feature type="coiled-coil region" evidence="7">
    <location>
        <begin position="117"/>
        <end position="149"/>
    </location>
</feature>
<organism evidence="10 11">
    <name type="scientific">Pseudocohnilembus persalinus</name>
    <name type="common">Ciliate</name>
    <dbReference type="NCBI Taxonomy" id="266149"/>
    <lineage>
        <taxon>Eukaryota</taxon>
        <taxon>Sar</taxon>
        <taxon>Alveolata</taxon>
        <taxon>Ciliophora</taxon>
        <taxon>Intramacronucleata</taxon>
        <taxon>Oligohymenophorea</taxon>
        <taxon>Scuticociliatia</taxon>
        <taxon>Philasterida</taxon>
        <taxon>Pseudocohnilembidae</taxon>
        <taxon>Pseudocohnilembus</taxon>
    </lineage>
</organism>
<dbReference type="InterPro" id="IPR036465">
    <property type="entry name" value="vWFA_dom_sf"/>
</dbReference>
<evidence type="ECO:0000256" key="3">
    <source>
        <dbReference type="ARBA" id="ARBA00022741"/>
    </source>
</evidence>
<gene>
    <name evidence="10" type="ORF">PPERSA_03015</name>
</gene>
<evidence type="ECO:0000313" key="10">
    <source>
        <dbReference type="EMBL" id="KRX00755.1"/>
    </source>
</evidence>